<reference evidence="1" key="1">
    <citation type="submission" date="2024-07" db="EMBL/GenBank/DDBJ databases">
        <authorList>
            <person name="Bringhurst R.M."/>
            <person name="Homer T.E."/>
        </authorList>
    </citation>
    <scope>NUCLEOTIDE SEQUENCE</scope>
</reference>
<dbReference type="EMBL" id="PQ015379">
    <property type="protein sequence ID" value="XDJ15335.1"/>
    <property type="molecule type" value="Genomic_DNA"/>
</dbReference>
<protein>
    <submittedName>
        <fullName evidence="1">Uncharacterized protein</fullName>
    </submittedName>
</protein>
<evidence type="ECO:0000313" key="1">
    <source>
        <dbReference type="EMBL" id="XDJ15335.1"/>
    </source>
</evidence>
<organism evidence="1">
    <name type="scientific">Pseudomonas phage HRDY3</name>
    <dbReference type="NCBI Taxonomy" id="3236930"/>
    <lineage>
        <taxon>Viruses</taxon>
    </lineage>
</organism>
<name>A0AB39CEP3_9VIRU</name>
<accession>A0AB39CEP3</accession>
<proteinExistence type="predicted"/>
<sequence>MPTLRVRYKHSLAAQYLTEGEVYKIFWNPNARRIPFDTYFTNMESGSGTYVRTALVEKALKNGGLEIIRGAEGNTV</sequence>